<dbReference type="EMBL" id="HBIM01023398">
    <property type="protein sequence ID" value="CAE0420589.1"/>
    <property type="molecule type" value="Transcribed_RNA"/>
</dbReference>
<protein>
    <submittedName>
        <fullName evidence="1">Uncharacterized protein</fullName>
    </submittedName>
</protein>
<name>A0A7S3LIF2_9STRA</name>
<dbReference type="SUPFAM" id="SSF48403">
    <property type="entry name" value="Ankyrin repeat"/>
    <property type="match status" value="1"/>
</dbReference>
<dbReference type="InterPro" id="IPR036770">
    <property type="entry name" value="Ankyrin_rpt-contain_sf"/>
</dbReference>
<dbReference type="Gene3D" id="1.25.40.20">
    <property type="entry name" value="Ankyrin repeat-containing domain"/>
    <property type="match status" value="2"/>
</dbReference>
<gene>
    <name evidence="1" type="ORF">ACOF00016_LOCUS17317</name>
</gene>
<organism evidence="1">
    <name type="scientific">Amphora coffeiformis</name>
    <dbReference type="NCBI Taxonomy" id="265554"/>
    <lineage>
        <taxon>Eukaryota</taxon>
        <taxon>Sar</taxon>
        <taxon>Stramenopiles</taxon>
        <taxon>Ochrophyta</taxon>
        <taxon>Bacillariophyta</taxon>
        <taxon>Bacillariophyceae</taxon>
        <taxon>Bacillariophycidae</taxon>
        <taxon>Thalassiophysales</taxon>
        <taxon>Catenulaceae</taxon>
        <taxon>Amphora</taxon>
    </lineage>
</organism>
<accession>A0A7S3LIF2</accession>
<reference evidence="1" key="1">
    <citation type="submission" date="2021-01" db="EMBL/GenBank/DDBJ databases">
        <authorList>
            <person name="Corre E."/>
            <person name="Pelletier E."/>
            <person name="Niang G."/>
            <person name="Scheremetjew M."/>
            <person name="Finn R."/>
            <person name="Kale V."/>
            <person name="Holt S."/>
            <person name="Cochrane G."/>
            <person name="Meng A."/>
            <person name="Brown T."/>
            <person name="Cohen L."/>
        </authorList>
    </citation>
    <scope>NUCLEOTIDE SEQUENCE</scope>
    <source>
        <strain evidence="1">CCMP127</strain>
    </source>
</reference>
<dbReference type="InterPro" id="IPR002110">
    <property type="entry name" value="Ankyrin_rpt"/>
</dbReference>
<proteinExistence type="predicted"/>
<dbReference type="AlphaFoldDB" id="A0A7S3LIF2"/>
<sequence>MGELLCTAVQQKNEELVRMFLTESDEWNPNIGHREGLGALNFVKGNTAIANLLMEYGEDPNMKALEEGRNALHAVTLLLEYVADPYIEVNNAWMALHHACSSGHFDIAQWLVQHKMVDSYPLSSLPLFNSIAGHGEQYMNPV</sequence>
<evidence type="ECO:0000313" key="1">
    <source>
        <dbReference type="EMBL" id="CAE0420589.1"/>
    </source>
</evidence>
<dbReference type="Pfam" id="PF12796">
    <property type="entry name" value="Ank_2"/>
    <property type="match status" value="1"/>
</dbReference>